<evidence type="ECO:0000256" key="8">
    <source>
        <dbReference type="PIRSR" id="PIRSR640255-1"/>
    </source>
</evidence>
<evidence type="ECO:0000256" key="5">
    <source>
        <dbReference type="ARBA" id="ARBA00022759"/>
    </source>
</evidence>
<reference evidence="14 15" key="1">
    <citation type="submission" date="2024-10" db="EMBL/GenBank/DDBJ databases">
        <title>Updated reference genomes for cyclostephanoid diatoms.</title>
        <authorList>
            <person name="Roberts W.R."/>
            <person name="Alverson A.J."/>
        </authorList>
    </citation>
    <scope>NUCLEOTIDE SEQUENCE [LARGE SCALE GENOMIC DNA]</scope>
    <source>
        <strain evidence="14 15">AJA228-03</strain>
    </source>
</reference>
<dbReference type="Gene3D" id="3.40.570.10">
    <property type="entry name" value="Extracellular Endonuclease, subunit A"/>
    <property type="match status" value="1"/>
</dbReference>
<feature type="chain" id="PRO_5044766931" description="Endonuclease" evidence="11">
    <location>
        <begin position="24"/>
        <end position="544"/>
    </location>
</feature>
<feature type="domain" description="ENPP1-3/EXOG-like endonuclease/phosphodiesterase" evidence="12">
    <location>
        <begin position="96"/>
        <end position="436"/>
    </location>
</feature>
<dbReference type="SMART" id="SM00477">
    <property type="entry name" value="NUC"/>
    <property type="match status" value="1"/>
</dbReference>
<comment type="similarity">
    <text evidence="2">Belongs to the DNA/RNA non-specific endonuclease family.</text>
</comment>
<keyword evidence="11" id="KW-0732">Signal</keyword>
<feature type="active site" description="Proton acceptor" evidence="8">
    <location>
        <position position="172"/>
    </location>
</feature>
<dbReference type="SMART" id="SM00892">
    <property type="entry name" value="Endonuclease_NS"/>
    <property type="match status" value="1"/>
</dbReference>
<dbReference type="InterPro" id="IPR044925">
    <property type="entry name" value="His-Me_finger_sf"/>
</dbReference>
<evidence type="ECO:0000256" key="1">
    <source>
        <dbReference type="ARBA" id="ARBA00001946"/>
    </source>
</evidence>
<dbReference type="GO" id="GO:0046872">
    <property type="term" value="F:metal ion binding"/>
    <property type="evidence" value="ECO:0007669"/>
    <property type="project" value="UniProtKB-KW"/>
</dbReference>
<dbReference type="InterPro" id="IPR040255">
    <property type="entry name" value="Non-specific_endonuclease"/>
</dbReference>
<comment type="caution">
    <text evidence="14">The sequence shown here is derived from an EMBL/GenBank/DDBJ whole genome shotgun (WGS) entry which is preliminary data.</text>
</comment>
<evidence type="ECO:0000313" key="15">
    <source>
        <dbReference type="Proteomes" id="UP001530377"/>
    </source>
</evidence>
<evidence type="ECO:0000256" key="2">
    <source>
        <dbReference type="ARBA" id="ARBA00010052"/>
    </source>
</evidence>
<name>A0ABD3RCN1_9STRA</name>
<evidence type="ECO:0000256" key="10">
    <source>
        <dbReference type="SAM" id="MobiDB-lite"/>
    </source>
</evidence>
<evidence type="ECO:0000256" key="6">
    <source>
        <dbReference type="ARBA" id="ARBA00022801"/>
    </source>
</evidence>
<feature type="compositionally biased region" description="Acidic residues" evidence="10">
    <location>
        <begin position="186"/>
        <end position="198"/>
    </location>
</feature>
<evidence type="ECO:0000256" key="11">
    <source>
        <dbReference type="SAM" id="SignalP"/>
    </source>
</evidence>
<keyword evidence="5" id="KW-0255">Endonuclease</keyword>
<feature type="region of interest" description="Disordered" evidence="10">
    <location>
        <begin position="122"/>
        <end position="206"/>
    </location>
</feature>
<dbReference type="PANTHER" id="PTHR13966">
    <property type="entry name" value="ENDONUCLEASE RELATED"/>
    <property type="match status" value="1"/>
</dbReference>
<dbReference type="GO" id="GO:0004519">
    <property type="term" value="F:endonuclease activity"/>
    <property type="evidence" value="ECO:0007669"/>
    <property type="project" value="UniProtKB-KW"/>
</dbReference>
<feature type="region of interest" description="Disordered" evidence="10">
    <location>
        <begin position="353"/>
        <end position="374"/>
    </location>
</feature>
<dbReference type="Pfam" id="PF01223">
    <property type="entry name" value="Endonuclease_NS"/>
    <property type="match status" value="1"/>
</dbReference>
<sequence>MPPVPRWLTHAASFCLGAAVATAASASALVGAHYGQGRKMAASEIDAPADDDGASGVDFRANVKCTNSTTTTKKKNGTNPMHEMLPSPPVRIYIPNDDLAIAYDSRTRNPLYVIERLVPTPPVGSDARHRDRAACPSSRRRDGMRFREDKSLSPYHRSRNSHYRGSGYDRGHLAPAADFPASMVGYDDDDDDDDDDDVGGGGKSDTIDVRIRNRMDDTFALTNISPQVPKFNRSIWLRLEEFVRGEAGMMRGRGANTYDRDRRRGETTWVITGPLWLPKYYHRATPPAIGVTMSSAIDEDEDDDDDDVGVGVGSGGGNGVFRYSYEGIGRPPTLVAVPTHFFKVVVVVHDEVSGNDETSSPGTSSGGRNGVDSNVMTTKTSLRRFAAFVLPNSDLVGDDNNDDATQRGIRLADHVVRLTDLEAATGMEFFPTLFGKYVDDGTDAIPVRKEIADALTDEIIRLRGSKRVVAGRAMMGGVGGGSRSAIDYHQDDGALVPLSNIDEGSSGGDTGRRRRMRRVLRDNSPIPFRHICWNNDGCFKFLRV</sequence>
<evidence type="ECO:0000256" key="9">
    <source>
        <dbReference type="PIRSR" id="PIRSR640255-2"/>
    </source>
</evidence>
<evidence type="ECO:0000259" key="13">
    <source>
        <dbReference type="SMART" id="SM00892"/>
    </source>
</evidence>
<feature type="compositionally biased region" description="Basic and acidic residues" evidence="10">
    <location>
        <begin position="126"/>
        <end position="151"/>
    </location>
</feature>
<proteinExistence type="inferred from homology"/>
<feature type="region of interest" description="Disordered" evidence="10">
    <location>
        <begin position="499"/>
        <end position="518"/>
    </location>
</feature>
<dbReference type="AlphaFoldDB" id="A0ABD3RCN1"/>
<dbReference type="PANTHER" id="PTHR13966:SF5">
    <property type="entry name" value="ENDONUCLEASE G, MITOCHONDRIAL"/>
    <property type="match status" value="1"/>
</dbReference>
<keyword evidence="7" id="KW-0460">Magnesium</keyword>
<dbReference type="InterPro" id="IPR020821">
    <property type="entry name" value="ENPP1-3/EXOG-like_nuc-like"/>
</dbReference>
<protein>
    <recommendedName>
        <fullName evidence="16">Endonuclease</fullName>
    </recommendedName>
</protein>
<keyword evidence="3" id="KW-0540">Nuclease</keyword>
<evidence type="ECO:0000256" key="7">
    <source>
        <dbReference type="ARBA" id="ARBA00022842"/>
    </source>
</evidence>
<organism evidence="14 15">
    <name type="scientific">Cyclostephanos tholiformis</name>
    <dbReference type="NCBI Taxonomy" id="382380"/>
    <lineage>
        <taxon>Eukaryota</taxon>
        <taxon>Sar</taxon>
        <taxon>Stramenopiles</taxon>
        <taxon>Ochrophyta</taxon>
        <taxon>Bacillariophyta</taxon>
        <taxon>Coscinodiscophyceae</taxon>
        <taxon>Thalassiosirophycidae</taxon>
        <taxon>Stephanodiscales</taxon>
        <taxon>Stephanodiscaceae</taxon>
        <taxon>Cyclostephanos</taxon>
    </lineage>
</organism>
<evidence type="ECO:0000313" key="14">
    <source>
        <dbReference type="EMBL" id="KAL3809536.1"/>
    </source>
</evidence>
<evidence type="ECO:0000259" key="12">
    <source>
        <dbReference type="SMART" id="SM00477"/>
    </source>
</evidence>
<feature type="binding site" evidence="9">
    <location>
        <position position="232"/>
    </location>
    <ligand>
        <name>Mg(2+)</name>
        <dbReference type="ChEBI" id="CHEBI:18420"/>
        <note>catalytic</note>
    </ligand>
</feature>
<keyword evidence="15" id="KW-1185">Reference proteome</keyword>
<dbReference type="GO" id="GO:0016787">
    <property type="term" value="F:hydrolase activity"/>
    <property type="evidence" value="ECO:0007669"/>
    <property type="project" value="UniProtKB-KW"/>
</dbReference>
<gene>
    <name evidence="14" type="ORF">ACHAXA_010044</name>
</gene>
<dbReference type="InterPro" id="IPR044929">
    <property type="entry name" value="DNA/RNA_non-sp_Endonuclease_sf"/>
</dbReference>
<dbReference type="InterPro" id="IPR018524">
    <property type="entry name" value="DNA/RNA_endonuclease_AS"/>
</dbReference>
<dbReference type="PROSITE" id="PS01070">
    <property type="entry name" value="NUCLEASE_NON_SPEC"/>
    <property type="match status" value="1"/>
</dbReference>
<dbReference type="InterPro" id="IPR001604">
    <property type="entry name" value="Endo_G_ENPP1-like_dom"/>
</dbReference>
<keyword evidence="6" id="KW-0378">Hydrolase</keyword>
<accession>A0ABD3RCN1</accession>
<evidence type="ECO:0008006" key="16">
    <source>
        <dbReference type="Google" id="ProtNLM"/>
    </source>
</evidence>
<comment type="cofactor">
    <cofactor evidence="1">
        <name>Mg(2+)</name>
        <dbReference type="ChEBI" id="CHEBI:18420"/>
    </cofactor>
</comment>
<feature type="domain" description="DNA/RNA non-specific endonuclease/pyrophosphatase/phosphodiesterase" evidence="13">
    <location>
        <begin position="95"/>
        <end position="436"/>
    </location>
</feature>
<evidence type="ECO:0000256" key="3">
    <source>
        <dbReference type="ARBA" id="ARBA00022722"/>
    </source>
</evidence>
<dbReference type="Proteomes" id="UP001530377">
    <property type="component" value="Unassembled WGS sequence"/>
</dbReference>
<feature type="signal peptide" evidence="11">
    <location>
        <begin position="1"/>
        <end position="23"/>
    </location>
</feature>
<keyword evidence="4 9" id="KW-0479">Metal-binding</keyword>
<dbReference type="EMBL" id="JALLPB020000398">
    <property type="protein sequence ID" value="KAL3809536.1"/>
    <property type="molecule type" value="Genomic_DNA"/>
</dbReference>
<dbReference type="SUPFAM" id="SSF54060">
    <property type="entry name" value="His-Me finger endonucleases"/>
    <property type="match status" value="1"/>
</dbReference>
<evidence type="ECO:0000256" key="4">
    <source>
        <dbReference type="ARBA" id="ARBA00022723"/>
    </source>
</evidence>